<evidence type="ECO:0000259" key="12">
    <source>
        <dbReference type="Pfam" id="PF03895"/>
    </source>
</evidence>
<dbReference type="InterPro" id="IPR005594">
    <property type="entry name" value="YadA_C"/>
</dbReference>
<comment type="subcellular location">
    <subcellularLocation>
        <location evidence="2">Cell outer membrane</location>
    </subcellularLocation>
    <subcellularLocation>
        <location evidence="1">Cell surface</location>
    </subcellularLocation>
</comment>
<keyword evidence="5" id="KW-1134">Transmembrane beta strand</keyword>
<dbReference type="Gene3D" id="3.30.1300.30">
    <property type="entry name" value="GSPII I/J protein-like"/>
    <property type="match status" value="1"/>
</dbReference>
<evidence type="ECO:0000256" key="9">
    <source>
        <dbReference type="ARBA" id="ARBA00023136"/>
    </source>
</evidence>
<keyword evidence="4" id="KW-0813">Transport</keyword>
<evidence type="ECO:0000256" key="2">
    <source>
        <dbReference type="ARBA" id="ARBA00004442"/>
    </source>
</evidence>
<comment type="caution">
    <text evidence="14">The sequence shown here is derived from an EMBL/GenBank/DDBJ whole genome shotgun (WGS) entry which is preliminary data.</text>
</comment>
<name>A0A1Y1QDH9_9GAMM</name>
<dbReference type="GO" id="GO:0015031">
    <property type="term" value="P:protein transport"/>
    <property type="evidence" value="ECO:0007669"/>
    <property type="project" value="UniProtKB-KW"/>
</dbReference>
<dbReference type="EMBL" id="MTEJ01000422">
    <property type="protein sequence ID" value="OQX03213.1"/>
    <property type="molecule type" value="Genomic_DNA"/>
</dbReference>
<evidence type="ECO:0000313" key="14">
    <source>
        <dbReference type="EMBL" id="OQX03213.1"/>
    </source>
</evidence>
<evidence type="ECO:0000313" key="15">
    <source>
        <dbReference type="Proteomes" id="UP000192491"/>
    </source>
</evidence>
<comment type="similarity">
    <text evidence="3">Belongs to the autotransporter-2 (AT-2) (TC 1.B.40) family.</text>
</comment>
<evidence type="ECO:0000256" key="3">
    <source>
        <dbReference type="ARBA" id="ARBA00005848"/>
    </source>
</evidence>
<feature type="domain" description="Trimeric autotransporter adhesin YadA-like C-terminal membrane anchor" evidence="12">
    <location>
        <begin position="233"/>
        <end position="292"/>
    </location>
</feature>
<evidence type="ECO:0000256" key="8">
    <source>
        <dbReference type="ARBA" id="ARBA00022927"/>
    </source>
</evidence>
<dbReference type="Pfam" id="PF03895">
    <property type="entry name" value="YadA_anchor"/>
    <property type="match status" value="1"/>
</dbReference>
<evidence type="ECO:0000256" key="1">
    <source>
        <dbReference type="ARBA" id="ARBA00004241"/>
    </source>
</evidence>
<evidence type="ECO:0000256" key="4">
    <source>
        <dbReference type="ARBA" id="ARBA00022448"/>
    </source>
</evidence>
<reference evidence="14 15" key="1">
    <citation type="submission" date="2017-01" db="EMBL/GenBank/DDBJ databases">
        <title>Novel large sulfur bacteria in the metagenomes of groundwater-fed chemosynthetic microbial mats in the Lake Huron basin.</title>
        <authorList>
            <person name="Sharrar A.M."/>
            <person name="Flood B.E."/>
            <person name="Bailey J.V."/>
            <person name="Jones D.S."/>
            <person name="Biddanda B."/>
            <person name="Ruberg S.A."/>
            <person name="Marcus D.N."/>
            <person name="Dick G.J."/>
        </authorList>
    </citation>
    <scope>NUCLEOTIDE SEQUENCE [LARGE SCALE GENOMIC DNA]</scope>
    <source>
        <strain evidence="14">A8</strain>
    </source>
</reference>
<evidence type="ECO:0000256" key="11">
    <source>
        <dbReference type="SAM" id="MobiDB-lite"/>
    </source>
</evidence>
<protein>
    <recommendedName>
        <fullName evidence="16">Trimeric autotransporter adhesin YadA-like C-terminal membrane anchor domain-containing protein</fullName>
    </recommendedName>
</protein>
<keyword evidence="8" id="KW-0653">Protein transport</keyword>
<evidence type="ECO:0008006" key="16">
    <source>
        <dbReference type="Google" id="ProtNLM"/>
    </source>
</evidence>
<proteinExistence type="inferred from homology"/>
<evidence type="ECO:0000259" key="13">
    <source>
        <dbReference type="Pfam" id="PF05662"/>
    </source>
</evidence>
<feature type="region of interest" description="Disordered" evidence="11">
    <location>
        <begin position="1"/>
        <end position="20"/>
    </location>
</feature>
<dbReference type="Pfam" id="PF05662">
    <property type="entry name" value="YadA_stalk"/>
    <property type="match status" value="1"/>
</dbReference>
<dbReference type="InterPro" id="IPR045584">
    <property type="entry name" value="Pilin-like"/>
</dbReference>
<accession>A0A1Y1QDH9</accession>
<keyword evidence="9" id="KW-0472">Membrane</keyword>
<dbReference type="SUPFAM" id="SSF54523">
    <property type="entry name" value="Pili subunits"/>
    <property type="match status" value="1"/>
</dbReference>
<dbReference type="Proteomes" id="UP000192491">
    <property type="component" value="Unassembled WGS sequence"/>
</dbReference>
<keyword evidence="10" id="KW-0998">Cell outer membrane</keyword>
<feature type="domain" description="Trimeric autotransporter adhesin YadA-like stalk" evidence="13">
    <location>
        <begin position="188"/>
        <end position="226"/>
    </location>
</feature>
<evidence type="ECO:0000256" key="10">
    <source>
        <dbReference type="ARBA" id="ARBA00023237"/>
    </source>
</evidence>
<dbReference type="GO" id="GO:0009986">
    <property type="term" value="C:cell surface"/>
    <property type="evidence" value="ECO:0007669"/>
    <property type="project" value="UniProtKB-SubCell"/>
</dbReference>
<sequence>MLSVDADDGISGNHQSATNSATWTFDENGFNSVYDNALGGGTDSNTTTNDATSSSNTITDSLRTATRSQTATTQTDSIIEGGSANITTRTLGATNSAIVGTNGVTAVMQDDRDFIASTGVGPSSARMGVTRSGGAAAAEVLVTNSAGNTHGLSVGETNTTLSGGTNSTILTLDDSGAKFSGAGGAPARVTGIADGVADFDAVNFRQLNNLDKKLTGKINETGAVAAAFAQLGQAQTPGKSTFGIAAGGQGSKAGVALGFSHRPVTMKPVVIKASLGASGKTVAGGVGATWEF</sequence>
<keyword evidence="6" id="KW-0812">Transmembrane</keyword>
<dbReference type="InterPro" id="IPR008635">
    <property type="entry name" value="Coiled_stalk_dom"/>
</dbReference>
<dbReference type="AlphaFoldDB" id="A0A1Y1QDH9"/>
<evidence type="ECO:0000256" key="5">
    <source>
        <dbReference type="ARBA" id="ARBA00022452"/>
    </source>
</evidence>
<dbReference type="GO" id="GO:0009279">
    <property type="term" value="C:cell outer membrane"/>
    <property type="evidence" value="ECO:0007669"/>
    <property type="project" value="UniProtKB-SubCell"/>
</dbReference>
<evidence type="ECO:0000256" key="6">
    <source>
        <dbReference type="ARBA" id="ARBA00022692"/>
    </source>
</evidence>
<keyword evidence="7" id="KW-0732">Signal</keyword>
<gene>
    <name evidence="14" type="ORF">BWK73_40265</name>
</gene>
<evidence type="ECO:0000256" key="7">
    <source>
        <dbReference type="ARBA" id="ARBA00022729"/>
    </source>
</evidence>
<organism evidence="14 15">
    <name type="scientific">Thiothrix lacustris</name>
    <dbReference type="NCBI Taxonomy" id="525917"/>
    <lineage>
        <taxon>Bacteria</taxon>
        <taxon>Pseudomonadati</taxon>
        <taxon>Pseudomonadota</taxon>
        <taxon>Gammaproteobacteria</taxon>
        <taxon>Thiotrichales</taxon>
        <taxon>Thiotrichaceae</taxon>
        <taxon>Thiothrix</taxon>
    </lineage>
</organism>